<dbReference type="GO" id="GO:0042601">
    <property type="term" value="C:endospore-forming forespore"/>
    <property type="evidence" value="ECO:0007669"/>
    <property type="project" value="TreeGrafter"/>
</dbReference>
<dbReference type="Pfam" id="PF01636">
    <property type="entry name" value="APH"/>
    <property type="match status" value="1"/>
</dbReference>
<protein>
    <submittedName>
        <fullName evidence="2">Phosphotransferase</fullName>
    </submittedName>
</protein>
<dbReference type="InterPro" id="IPR002575">
    <property type="entry name" value="Aminoglycoside_PTrfase"/>
</dbReference>
<dbReference type="PANTHER" id="PTHR39179:SF3">
    <property type="entry name" value="COTS-RELATED PROTEIN"/>
    <property type="match status" value="1"/>
</dbReference>
<comment type="caution">
    <text evidence="2">The sequence shown here is derived from an EMBL/GenBank/DDBJ whole genome shotgun (WGS) entry which is preliminary data.</text>
</comment>
<dbReference type="Gene3D" id="3.90.1200.10">
    <property type="match status" value="1"/>
</dbReference>
<feature type="domain" description="Aminoglycoside phosphotransferase" evidence="1">
    <location>
        <begin position="29"/>
        <end position="249"/>
    </location>
</feature>
<dbReference type="RefSeq" id="WP_181753584.1">
    <property type="nucleotide sequence ID" value="NZ_JACEIQ010000018.1"/>
</dbReference>
<dbReference type="InterPro" id="IPR047175">
    <property type="entry name" value="CotS-like"/>
</dbReference>
<dbReference type="EMBL" id="JACEIQ010000018">
    <property type="protein sequence ID" value="MBA4495772.1"/>
    <property type="molecule type" value="Genomic_DNA"/>
</dbReference>
<dbReference type="Proteomes" id="UP000535491">
    <property type="component" value="Unassembled WGS sequence"/>
</dbReference>
<dbReference type="SUPFAM" id="SSF56112">
    <property type="entry name" value="Protein kinase-like (PK-like)"/>
    <property type="match status" value="1"/>
</dbReference>
<dbReference type="GO" id="GO:0016740">
    <property type="term" value="F:transferase activity"/>
    <property type="evidence" value="ECO:0007669"/>
    <property type="project" value="UniProtKB-KW"/>
</dbReference>
<dbReference type="AlphaFoldDB" id="A0A7W1WTI8"/>
<proteinExistence type="predicted"/>
<sequence length="315" mass="38034">MREPRQVQMEQILHTAVRNITPYRKHWCIETDEEKWIAKRTRFPLRLKWWIQVDQELRRRGFTRMPPIRSDGVHWMLTPFIEGKTVSYSQMDEVEKIVPVLAHFHRIGRGLRTPPEQGAAFLLYHRLHDRLVRFYQVMRKAPSLQGELGELLRIYGKDFYLDAVKAWEELKWLPLASLNHEQRYRRYLTHRDLASHNWIIDSQGKPWLIDFETADYDCQLGDVWQIASRILSENNWSEKWYSKIFLAYESVRPLSALEKRIIVILLSFPNEFFRESIGLVEKKKGYSIRHSLPYLQKLAAQRDRWRQQIKQISYW</sequence>
<name>A0A7W1WTI8_9BACL</name>
<gene>
    <name evidence="2" type="ORF">H1191_15870</name>
</gene>
<keyword evidence="3" id="KW-1185">Reference proteome</keyword>
<organism evidence="2 3">
    <name type="scientific">Paenactinomyces guangxiensis</name>
    <dbReference type="NCBI Taxonomy" id="1490290"/>
    <lineage>
        <taxon>Bacteria</taxon>
        <taxon>Bacillati</taxon>
        <taxon>Bacillota</taxon>
        <taxon>Bacilli</taxon>
        <taxon>Bacillales</taxon>
        <taxon>Thermoactinomycetaceae</taxon>
        <taxon>Paenactinomyces</taxon>
    </lineage>
</organism>
<accession>A0A7W1WTI8</accession>
<reference evidence="2 3" key="1">
    <citation type="submission" date="2020-07" db="EMBL/GenBank/DDBJ databases">
        <authorList>
            <person name="Feng H."/>
        </authorList>
    </citation>
    <scope>NUCLEOTIDE SEQUENCE [LARGE SCALE GENOMIC DNA]</scope>
    <source>
        <strain evidence="3">s-10</strain>
    </source>
</reference>
<dbReference type="InterPro" id="IPR011009">
    <property type="entry name" value="Kinase-like_dom_sf"/>
</dbReference>
<evidence type="ECO:0000313" key="3">
    <source>
        <dbReference type="Proteomes" id="UP000535491"/>
    </source>
</evidence>
<dbReference type="PANTHER" id="PTHR39179">
    <property type="entry name" value="SPORE COAT PROTEIN I"/>
    <property type="match status" value="1"/>
</dbReference>
<evidence type="ECO:0000259" key="1">
    <source>
        <dbReference type="Pfam" id="PF01636"/>
    </source>
</evidence>
<evidence type="ECO:0000313" key="2">
    <source>
        <dbReference type="EMBL" id="MBA4495772.1"/>
    </source>
</evidence>
<keyword evidence="2" id="KW-0808">Transferase</keyword>